<feature type="domain" description="Phage terminase large subunit C-terminal" evidence="2">
    <location>
        <begin position="281"/>
        <end position="429"/>
    </location>
</feature>
<dbReference type="Gene3D" id="3.30.420.280">
    <property type="match status" value="1"/>
</dbReference>
<dbReference type="Gene3D" id="3.40.50.300">
    <property type="entry name" value="P-loop containing nucleotide triphosphate hydrolases"/>
    <property type="match status" value="1"/>
</dbReference>
<dbReference type="PANTHER" id="PTHR39184:SF1">
    <property type="entry name" value="PBSX PHAGE TERMINASE LARGE SUBUNIT"/>
    <property type="match status" value="1"/>
</dbReference>
<dbReference type="EMBL" id="KJ094021">
    <property type="protein sequence ID" value="AHL18692.1"/>
    <property type="molecule type" value="Genomic_DNA"/>
</dbReference>
<dbReference type="OrthoDB" id="2120at10239"/>
<sequence length="447" mass="52451">MKQEKQVEHISLNIHERMFNKVYLPSLEWNDRTIIFYGGAGSGKSVWAVQRSVIRLMREKRKMLVVRKNTNSLRDSVFSEFTKALSTFKLADRCRIYTSQLRIVLPNGSQILFKGIDNPEKIKSISGIDDIFLEEATELTLDDYTQLQLRMRNLAGKRRKEGQMILCYNPISKVNWVYRLFHDPTTADERPEDLRILHTTYKDNKFLPEKYLNTLEELMKTNPTYHRIYAMGDFASLGELVYTNWREWKIPNIHDPYGMQNIDPTVDQLKRAGLKSYFGLDFGYANDATAMVACIVDERNKKIYIYDEYQNNIKQKERMLNDDIVRKIAEKGWAKEKIVADSSEPKSIEEIRRKGIWRIKAARKGKDSIVHGIQFVQGFEIIVHPRCTHIREELENYAWQKDKQNPNEYINKPIDEYNHGLDALRYALEEVIPRNRARTIPKSALGF</sequence>
<dbReference type="InterPro" id="IPR027417">
    <property type="entry name" value="P-loop_NTPase"/>
</dbReference>
<dbReference type="NCBIfam" id="TIGR01547">
    <property type="entry name" value="phage_term_2"/>
    <property type="match status" value="1"/>
</dbReference>
<dbReference type="Proteomes" id="UP000026991">
    <property type="component" value="Segment"/>
</dbReference>
<organism evidence="3 4">
    <name type="scientific">Listeria phage LP-114</name>
    <dbReference type="NCBI Taxonomy" id="1458857"/>
    <lineage>
        <taxon>Viruses</taxon>
        <taxon>Duplodnaviria</taxon>
        <taxon>Heunggongvirae</taxon>
        <taxon>Uroviricota</taxon>
        <taxon>Caudoviricetes</taxon>
        <taxon>Homburgvirus</taxon>
        <taxon>Homburgvirus LP114</taxon>
    </lineage>
</organism>
<evidence type="ECO:0000313" key="4">
    <source>
        <dbReference type="Proteomes" id="UP000026991"/>
    </source>
</evidence>
<dbReference type="GeneID" id="19736276"/>
<evidence type="ECO:0000313" key="3">
    <source>
        <dbReference type="EMBL" id="AHL18692.1"/>
    </source>
</evidence>
<accession>A0A059T6B8</accession>
<dbReference type="PANTHER" id="PTHR39184">
    <property type="match status" value="1"/>
</dbReference>
<protein>
    <submittedName>
        <fullName evidence="3">Terminase large subunit</fullName>
    </submittedName>
</protein>
<reference evidence="3 4" key="1">
    <citation type="journal article" date="2014" name="Appl. Environ. Microbiol.">
        <title>Comparative genomic and morphological analysis of Listeria phages isolated from farm environments.</title>
        <authorList>
            <person name="Denes T."/>
            <person name="Vongkamjan K."/>
            <person name="Ackermann H.W."/>
            <person name="Moreno Switt A.I."/>
            <person name="Wiedmann M."/>
            <person name="den Bakker H.C."/>
        </authorList>
    </citation>
    <scope>NUCLEOTIDE SEQUENCE [LARGE SCALE GENOMIC DNA]</scope>
</reference>
<dbReference type="InterPro" id="IPR035412">
    <property type="entry name" value="Terminase_L_N"/>
</dbReference>
<dbReference type="Pfam" id="PF04466">
    <property type="entry name" value="Terminase_3"/>
    <property type="match status" value="1"/>
</dbReference>
<dbReference type="InterPro" id="IPR052380">
    <property type="entry name" value="Viral_DNA_packaging_terminase"/>
</dbReference>
<name>A0A059T6B8_9CAUD</name>
<feature type="domain" description="Phage terminase large subunit N-terminal" evidence="1">
    <location>
        <begin position="31"/>
        <end position="232"/>
    </location>
</feature>
<gene>
    <name evidence="3" type="ORF">LP114_104</name>
</gene>
<evidence type="ECO:0000259" key="1">
    <source>
        <dbReference type="Pfam" id="PF04466"/>
    </source>
</evidence>
<dbReference type="RefSeq" id="YP_009045158.1">
    <property type="nucleotide sequence ID" value="NC_024392.1"/>
</dbReference>
<keyword evidence="4" id="KW-1185">Reference proteome</keyword>
<dbReference type="Pfam" id="PF17288">
    <property type="entry name" value="Terminase_3C"/>
    <property type="match status" value="1"/>
</dbReference>
<evidence type="ECO:0000259" key="2">
    <source>
        <dbReference type="Pfam" id="PF17288"/>
    </source>
</evidence>
<dbReference type="SUPFAM" id="SSF52540">
    <property type="entry name" value="P-loop containing nucleoside triphosphate hydrolases"/>
    <property type="match status" value="1"/>
</dbReference>
<dbReference type="InterPro" id="IPR006437">
    <property type="entry name" value="Phage_terminase_lsu"/>
</dbReference>
<dbReference type="KEGG" id="vg:19736276"/>
<dbReference type="InterPro" id="IPR035413">
    <property type="entry name" value="Terminase_L_C"/>
</dbReference>
<proteinExistence type="predicted"/>